<keyword evidence="2" id="KW-0489">Methyltransferase</keyword>
<evidence type="ECO:0000256" key="2">
    <source>
        <dbReference type="ARBA" id="ARBA00022603"/>
    </source>
</evidence>
<dbReference type="SUPFAM" id="SSF75217">
    <property type="entry name" value="alpha/beta knot"/>
    <property type="match status" value="1"/>
</dbReference>
<comment type="similarity">
    <text evidence="1">Belongs to the class IV-like SAM-binding methyltransferase superfamily. RNA methyltransferase TrmH family.</text>
</comment>
<name>A0A098S7W3_9BACT</name>
<dbReference type="PANTHER" id="PTHR43191">
    <property type="entry name" value="RRNA METHYLTRANSFERASE 3"/>
    <property type="match status" value="1"/>
</dbReference>
<dbReference type="SUPFAM" id="SSF55315">
    <property type="entry name" value="L30e-like"/>
    <property type="match status" value="1"/>
</dbReference>
<organism evidence="6 7">
    <name type="scientific">Phaeodactylibacter xiamenensis</name>
    <dbReference type="NCBI Taxonomy" id="1524460"/>
    <lineage>
        <taxon>Bacteria</taxon>
        <taxon>Pseudomonadati</taxon>
        <taxon>Bacteroidota</taxon>
        <taxon>Saprospiria</taxon>
        <taxon>Saprospirales</taxon>
        <taxon>Haliscomenobacteraceae</taxon>
        <taxon>Phaeodactylibacter</taxon>
    </lineage>
</organism>
<dbReference type="Gene3D" id="3.30.1330.30">
    <property type="match status" value="1"/>
</dbReference>
<sequence>MPVSKNTIKYIQSLRQKKFRQKYDKFVVEGDKMVRELLEHRSEWVETLFALPNWMEHLPPQQWPPDLQALTVSENELSRLSLLKTPNQVLALVRQPRYALRAADLTGGLSLYLDDLQDPGNMGTLLRLADWFGISTVICSPNCVEVFNPKVIQASMGAFLRVSTIVADFEAVRNTAPGLTIFGADMEGENVFQADLPQTGVLVIGNEGAGITPAVMEQVTHRVSIPRGKGGGAESLNAAVAAGIIIGVLLN</sequence>
<protein>
    <submittedName>
        <fullName evidence="6">Uncharacterized protein</fullName>
    </submittedName>
</protein>
<reference evidence="6 7" key="1">
    <citation type="journal article" date="2014" name="Int. J. Syst. Evol. Microbiol.">
        <title>Phaeodactylibacter xiamenensis gen. nov., sp. nov., a member of the family Saprospiraceae isolated from the marine alga Phaeodactylum tricornutum.</title>
        <authorList>
            <person name="Chen Z.Jr."/>
            <person name="Lei X."/>
            <person name="Lai Q."/>
            <person name="Li Y."/>
            <person name="Zhang B."/>
            <person name="Zhang J."/>
            <person name="Zhang H."/>
            <person name="Yang L."/>
            <person name="Zheng W."/>
            <person name="Tian Y."/>
            <person name="Yu Z."/>
            <person name="Xu H.Jr."/>
            <person name="Zheng T."/>
        </authorList>
    </citation>
    <scope>NUCLEOTIDE SEQUENCE [LARGE SCALE GENOMIC DNA]</scope>
    <source>
        <strain evidence="6 7">KD52</strain>
    </source>
</reference>
<evidence type="ECO:0000259" key="4">
    <source>
        <dbReference type="Pfam" id="PF00588"/>
    </source>
</evidence>
<evidence type="ECO:0000259" key="5">
    <source>
        <dbReference type="Pfam" id="PF22435"/>
    </source>
</evidence>
<feature type="domain" description="MRM3-like substrate binding" evidence="5">
    <location>
        <begin position="6"/>
        <end position="91"/>
    </location>
</feature>
<dbReference type="OrthoDB" id="9785673at2"/>
<dbReference type="CDD" id="cd18109">
    <property type="entry name" value="SpoU-like_RNA-MTase"/>
    <property type="match status" value="1"/>
</dbReference>
<dbReference type="InterPro" id="IPR001537">
    <property type="entry name" value="SpoU_MeTrfase"/>
</dbReference>
<dbReference type="InterPro" id="IPR029064">
    <property type="entry name" value="Ribosomal_eL30-like_sf"/>
</dbReference>
<comment type="caution">
    <text evidence="6">The sequence shown here is derived from an EMBL/GenBank/DDBJ whole genome shotgun (WGS) entry which is preliminary data.</text>
</comment>
<dbReference type="Pfam" id="PF22435">
    <property type="entry name" value="MRM3-like_sub_bind"/>
    <property type="match status" value="1"/>
</dbReference>
<evidence type="ECO:0000313" key="7">
    <source>
        <dbReference type="Proteomes" id="UP000029736"/>
    </source>
</evidence>
<feature type="domain" description="tRNA/rRNA methyltransferase SpoU type" evidence="4">
    <location>
        <begin position="109"/>
        <end position="246"/>
    </location>
</feature>
<evidence type="ECO:0000256" key="1">
    <source>
        <dbReference type="ARBA" id="ARBA00007228"/>
    </source>
</evidence>
<dbReference type="GO" id="GO:0006396">
    <property type="term" value="P:RNA processing"/>
    <property type="evidence" value="ECO:0007669"/>
    <property type="project" value="InterPro"/>
</dbReference>
<dbReference type="InterPro" id="IPR029028">
    <property type="entry name" value="Alpha/beta_knot_MTases"/>
</dbReference>
<dbReference type="InterPro" id="IPR051259">
    <property type="entry name" value="rRNA_Methyltransferase"/>
</dbReference>
<accession>A0A098S7W3</accession>
<dbReference type="EMBL" id="JPOS01000038">
    <property type="protein sequence ID" value="KGE87172.1"/>
    <property type="molecule type" value="Genomic_DNA"/>
</dbReference>
<dbReference type="Proteomes" id="UP000029736">
    <property type="component" value="Unassembled WGS sequence"/>
</dbReference>
<gene>
    <name evidence="6" type="ORF">IX84_16080</name>
</gene>
<dbReference type="GO" id="GO:0008173">
    <property type="term" value="F:RNA methyltransferase activity"/>
    <property type="evidence" value="ECO:0007669"/>
    <property type="project" value="InterPro"/>
</dbReference>
<dbReference type="PANTHER" id="PTHR43191:SF2">
    <property type="entry name" value="RRNA METHYLTRANSFERASE 3, MITOCHONDRIAL"/>
    <property type="match status" value="1"/>
</dbReference>
<dbReference type="GO" id="GO:0032259">
    <property type="term" value="P:methylation"/>
    <property type="evidence" value="ECO:0007669"/>
    <property type="project" value="UniProtKB-KW"/>
</dbReference>
<dbReference type="GO" id="GO:0003723">
    <property type="term" value="F:RNA binding"/>
    <property type="evidence" value="ECO:0007669"/>
    <property type="project" value="InterPro"/>
</dbReference>
<dbReference type="Pfam" id="PF00588">
    <property type="entry name" value="SpoU_methylase"/>
    <property type="match status" value="1"/>
</dbReference>
<keyword evidence="7" id="KW-1185">Reference proteome</keyword>
<dbReference type="RefSeq" id="WP_044222614.1">
    <property type="nucleotide sequence ID" value="NZ_JBKAGJ010000015.1"/>
</dbReference>
<dbReference type="AlphaFoldDB" id="A0A098S7W3"/>
<dbReference type="InterPro" id="IPR029026">
    <property type="entry name" value="tRNA_m1G_MTases_N"/>
</dbReference>
<dbReference type="STRING" id="1524460.IX84_16080"/>
<evidence type="ECO:0000313" key="6">
    <source>
        <dbReference type="EMBL" id="KGE87172.1"/>
    </source>
</evidence>
<dbReference type="Gene3D" id="3.40.1280.10">
    <property type="match status" value="1"/>
</dbReference>
<keyword evidence="3" id="KW-0808">Transferase</keyword>
<dbReference type="InterPro" id="IPR053888">
    <property type="entry name" value="MRM3-like_sub_bind"/>
</dbReference>
<evidence type="ECO:0000256" key="3">
    <source>
        <dbReference type="ARBA" id="ARBA00022679"/>
    </source>
</evidence>
<proteinExistence type="inferred from homology"/>